<evidence type="ECO:0000256" key="1">
    <source>
        <dbReference type="SAM" id="MobiDB-lite"/>
    </source>
</evidence>
<accession>A0ABS6DTM6</accession>
<evidence type="ECO:0000313" key="2">
    <source>
        <dbReference type="EMBL" id="MBU5335119.1"/>
    </source>
</evidence>
<gene>
    <name evidence="2" type="ORF">KQI20_01580</name>
</gene>
<dbReference type="RefSeq" id="WP_216568279.1">
    <property type="nucleotide sequence ID" value="NZ_JAHLOQ010000002.1"/>
</dbReference>
<organism evidence="2 3">
    <name type="scientific">Intestinibacter bartlettii</name>
    <dbReference type="NCBI Taxonomy" id="261299"/>
    <lineage>
        <taxon>Bacteria</taxon>
        <taxon>Bacillati</taxon>
        <taxon>Bacillota</taxon>
        <taxon>Clostridia</taxon>
        <taxon>Peptostreptococcales</taxon>
        <taxon>Peptostreptococcaceae</taxon>
        <taxon>Intestinibacter</taxon>
    </lineage>
</organism>
<feature type="compositionally biased region" description="Low complexity" evidence="1">
    <location>
        <begin position="218"/>
        <end position="232"/>
    </location>
</feature>
<dbReference type="Proteomes" id="UP001196301">
    <property type="component" value="Unassembled WGS sequence"/>
</dbReference>
<name>A0ABS6DTM6_9FIRM</name>
<evidence type="ECO:0000313" key="3">
    <source>
        <dbReference type="Proteomes" id="UP001196301"/>
    </source>
</evidence>
<evidence type="ECO:0008006" key="4">
    <source>
        <dbReference type="Google" id="ProtNLM"/>
    </source>
</evidence>
<comment type="caution">
    <text evidence="2">The sequence shown here is derived from an EMBL/GenBank/DDBJ whole genome shotgun (WGS) entry which is preliminary data.</text>
</comment>
<sequence length="397" mass="47203">MNTKMKNIVISCSFVFFLVLFMFINIFAKDKAVSYEERRKLARFPQFKTEKLTNGEYFEEMEEYFLDQFYLRENFRKIKTFVNTKVFNEKDNNDIYIVDNAIYKMEYKLNEKSIYNSANLYNKIAQTYFKNSNVYYTIVPDKNYFVAKEHGYLHLDYDKLISIMKNNTNNMKYIDITKDLNISYYYRTDLHWKQENITQIGDKILQIMGLQSSKNKATNNNKINNDSKVNYNEQTNVDNKPNLAYNKKTFEPFYGSYYGQAASNIKPDKLTYLSDKIIQNCKVYDYEKQKYIKVYDDKDFDNIDSYDVFLGGAKSLLTIENPSNTSGKELYIFRDSFGSSLSPLLIKNYSKIHLIDLRYINSTQFEKHINIQKNSDVLFMYNTSILNNSSIITRFFR</sequence>
<reference evidence="2 3" key="1">
    <citation type="submission" date="2021-06" db="EMBL/GenBank/DDBJ databases">
        <authorList>
            <person name="Sun Q."/>
            <person name="Li D."/>
        </authorList>
    </citation>
    <scope>NUCLEOTIDE SEQUENCE [LARGE SCALE GENOMIC DNA]</scope>
    <source>
        <strain evidence="2 3">N19</strain>
    </source>
</reference>
<proteinExistence type="predicted"/>
<dbReference type="EMBL" id="JAHLOQ010000002">
    <property type="protein sequence ID" value="MBU5335119.1"/>
    <property type="molecule type" value="Genomic_DNA"/>
</dbReference>
<keyword evidence="3" id="KW-1185">Reference proteome</keyword>
<protein>
    <recommendedName>
        <fullName evidence="4">AlgX/AlgJ SGNH hydrolase-like domain-containing protein</fullName>
    </recommendedName>
</protein>
<feature type="region of interest" description="Disordered" evidence="1">
    <location>
        <begin position="218"/>
        <end position="238"/>
    </location>
</feature>